<organism evidence="2 3">
    <name type="scientific">Exocentrus adspersus</name>
    <dbReference type="NCBI Taxonomy" id="1586481"/>
    <lineage>
        <taxon>Eukaryota</taxon>
        <taxon>Metazoa</taxon>
        <taxon>Ecdysozoa</taxon>
        <taxon>Arthropoda</taxon>
        <taxon>Hexapoda</taxon>
        <taxon>Insecta</taxon>
        <taxon>Pterygota</taxon>
        <taxon>Neoptera</taxon>
        <taxon>Endopterygota</taxon>
        <taxon>Coleoptera</taxon>
        <taxon>Polyphaga</taxon>
        <taxon>Cucujiformia</taxon>
        <taxon>Chrysomeloidea</taxon>
        <taxon>Cerambycidae</taxon>
        <taxon>Lamiinae</taxon>
        <taxon>Acanthocinini</taxon>
        <taxon>Exocentrus</taxon>
    </lineage>
</organism>
<evidence type="ECO:0000313" key="2">
    <source>
        <dbReference type="EMBL" id="KAJ8913116.1"/>
    </source>
</evidence>
<feature type="compositionally biased region" description="Polar residues" evidence="1">
    <location>
        <begin position="261"/>
        <end position="276"/>
    </location>
</feature>
<accession>A0AAV8VGR7</accession>
<evidence type="ECO:0000256" key="1">
    <source>
        <dbReference type="SAM" id="MobiDB-lite"/>
    </source>
</evidence>
<dbReference type="GO" id="GO:0003676">
    <property type="term" value="F:nucleic acid binding"/>
    <property type="evidence" value="ECO:0007669"/>
    <property type="project" value="InterPro"/>
</dbReference>
<dbReference type="AlphaFoldDB" id="A0AAV8VGR7"/>
<evidence type="ECO:0000313" key="3">
    <source>
        <dbReference type="Proteomes" id="UP001159042"/>
    </source>
</evidence>
<evidence type="ECO:0008006" key="4">
    <source>
        <dbReference type="Google" id="ProtNLM"/>
    </source>
</evidence>
<keyword evidence="3" id="KW-1185">Reference proteome</keyword>
<reference evidence="2 3" key="1">
    <citation type="journal article" date="2023" name="Insect Mol. Biol.">
        <title>Genome sequencing provides insights into the evolution of gene families encoding plant cell wall-degrading enzymes in longhorned beetles.</title>
        <authorList>
            <person name="Shin N.R."/>
            <person name="Okamura Y."/>
            <person name="Kirsch R."/>
            <person name="Pauchet Y."/>
        </authorList>
    </citation>
    <scope>NUCLEOTIDE SEQUENCE [LARGE SCALE GENOMIC DNA]</scope>
    <source>
        <strain evidence="2">EAD_L_NR</strain>
    </source>
</reference>
<proteinExistence type="predicted"/>
<sequence length="420" mass="48420">MSFISLLKLPERLCKVHKGRTRSVLVQECGDALEFLARQKDVRLVWVPRHMGIPGNETANQLSRVKGTLSGTGIILEISRRSINGPSAGAWLLNLSSAQLTGPKTPPLDRQREEYHLWISRLWIKYNFEKVTTWAKFTETKEINPDDLDSLDMYYLICYLLSHAMSLNDDVPNDGSSSESENSLETRNFCSLCKRAVKNIVQCKRCKAIFHPGCMLNANKAQNRTCTHEVADRQDTIEKLMLEIRYLKNVKKEQDGRIETLQENATQEPSTSSSNKEIQENMEDTDNESVQKERDEEWQVKVKRKNVINRNKKALLYGTSVDTDNIKGIPRKKWFFVSRLDPHMTDQLLKEAIKKKCIEDPTADVVVEKLDVFHKFQSAFKVGIPINLEEMAKNPNFWPLDSKVNTFNFFLQRRKGNLNR</sequence>
<dbReference type="Gene3D" id="3.30.420.10">
    <property type="entry name" value="Ribonuclease H-like superfamily/Ribonuclease H"/>
    <property type="match status" value="1"/>
</dbReference>
<comment type="caution">
    <text evidence="2">The sequence shown here is derived from an EMBL/GenBank/DDBJ whole genome shotgun (WGS) entry which is preliminary data.</text>
</comment>
<dbReference type="CDD" id="cd00029">
    <property type="entry name" value="C1"/>
    <property type="match status" value="1"/>
</dbReference>
<gene>
    <name evidence="2" type="ORF">NQ315_000573</name>
</gene>
<dbReference type="InterPro" id="IPR036397">
    <property type="entry name" value="RNaseH_sf"/>
</dbReference>
<dbReference type="Proteomes" id="UP001159042">
    <property type="component" value="Unassembled WGS sequence"/>
</dbReference>
<feature type="region of interest" description="Disordered" evidence="1">
    <location>
        <begin position="260"/>
        <end position="296"/>
    </location>
</feature>
<dbReference type="EMBL" id="JANEYG010000102">
    <property type="protein sequence ID" value="KAJ8913116.1"/>
    <property type="molecule type" value="Genomic_DNA"/>
</dbReference>
<name>A0AAV8VGR7_9CUCU</name>
<protein>
    <recommendedName>
        <fullName evidence="4">RNase H type-1 domain-containing protein</fullName>
    </recommendedName>
</protein>